<protein>
    <recommendedName>
        <fullName evidence="5">Signal peptidase complex catalytic subunit SEC11</fullName>
        <ecNumber evidence="4">3.4.21.89</ecNumber>
    </recommendedName>
    <alternativeName>
        <fullName evidence="6">Signal peptidase complex catalytic subunit sec11</fullName>
    </alternativeName>
</protein>
<sequence length="179" mass="20016">MDFLRKTVEVFCSTQVIRKLATQVINMGMLITTVLIMWKLWICLSGADSPVVVVLSGSMEPGFKRGDTLFLHMNASPISSGEIIVFNVEGKDIPIVHRVITVHEQRDTGEIAILTKGDNNPLDDRNGIYSTDQLWLHRRHIIGRVTGFLPYVGWATIIMTEKPIIKYVILGALSLLVIT</sequence>
<evidence type="ECO:0000256" key="12">
    <source>
        <dbReference type="ARBA" id="ARBA00023136"/>
    </source>
</evidence>
<dbReference type="FunFam" id="2.10.109.10:FF:000003">
    <property type="entry name" value="Signal peptidase complex catalytic subunit SEC11"/>
    <property type="match status" value="1"/>
</dbReference>
<dbReference type="PANTHER" id="PTHR10806:SF6">
    <property type="entry name" value="SIGNAL PEPTIDASE COMPLEX CATALYTIC SUBUNIT SEC11"/>
    <property type="match status" value="1"/>
</dbReference>
<dbReference type="Gene3D" id="2.10.109.10">
    <property type="entry name" value="Umud Fragment, subunit A"/>
    <property type="match status" value="1"/>
</dbReference>
<evidence type="ECO:0000256" key="5">
    <source>
        <dbReference type="ARBA" id="ARBA00019685"/>
    </source>
</evidence>
<dbReference type="Proteomes" id="UP000230069">
    <property type="component" value="Unassembled WGS sequence"/>
</dbReference>
<keyword evidence="8 14" id="KW-0812">Transmembrane</keyword>
<evidence type="ECO:0000313" key="17">
    <source>
        <dbReference type="Proteomes" id="UP000230069"/>
    </source>
</evidence>
<evidence type="ECO:0000256" key="7">
    <source>
        <dbReference type="ARBA" id="ARBA00022670"/>
    </source>
</evidence>
<dbReference type="EC" id="3.4.21.89" evidence="4"/>
<dbReference type="CDD" id="cd06530">
    <property type="entry name" value="S26_SPase_I"/>
    <property type="match status" value="1"/>
</dbReference>
<keyword evidence="7" id="KW-0645">Protease</keyword>
<dbReference type="AlphaFoldDB" id="A0A2G5ENQ4"/>
<gene>
    <name evidence="16" type="ORF">AQUCO_00600222v1</name>
</gene>
<dbReference type="EMBL" id="KZ305023">
    <property type="protein sequence ID" value="PIA57340.1"/>
    <property type="molecule type" value="Genomic_DNA"/>
</dbReference>
<reference evidence="16 17" key="1">
    <citation type="submission" date="2017-09" db="EMBL/GenBank/DDBJ databases">
        <title>WGS assembly of Aquilegia coerulea Goldsmith.</title>
        <authorList>
            <person name="Hodges S."/>
            <person name="Kramer E."/>
            <person name="Nordborg M."/>
            <person name="Tomkins J."/>
            <person name="Borevitz J."/>
            <person name="Derieg N."/>
            <person name="Yan J."/>
            <person name="Mihaltcheva S."/>
            <person name="Hayes R.D."/>
            <person name="Rokhsar D."/>
        </authorList>
    </citation>
    <scope>NUCLEOTIDE SEQUENCE [LARGE SCALE GENOMIC DNA]</scope>
    <source>
        <strain evidence="17">cv. Goldsmith</strain>
    </source>
</reference>
<keyword evidence="12 14" id="KW-0472">Membrane</keyword>
<evidence type="ECO:0000259" key="15">
    <source>
        <dbReference type="Pfam" id="PF00717"/>
    </source>
</evidence>
<evidence type="ECO:0000256" key="13">
    <source>
        <dbReference type="ARBA" id="ARBA00045533"/>
    </source>
</evidence>
<evidence type="ECO:0000256" key="1">
    <source>
        <dbReference type="ARBA" id="ARBA00000677"/>
    </source>
</evidence>
<evidence type="ECO:0000256" key="6">
    <source>
        <dbReference type="ARBA" id="ARBA00021755"/>
    </source>
</evidence>
<dbReference type="GO" id="GO:0004252">
    <property type="term" value="F:serine-type endopeptidase activity"/>
    <property type="evidence" value="ECO:0007669"/>
    <property type="project" value="InterPro"/>
</dbReference>
<dbReference type="GO" id="GO:0006465">
    <property type="term" value="P:signal peptide processing"/>
    <property type="evidence" value="ECO:0007669"/>
    <property type="project" value="InterPro"/>
</dbReference>
<dbReference type="Pfam" id="PF00717">
    <property type="entry name" value="Peptidase_S24"/>
    <property type="match status" value="1"/>
</dbReference>
<dbReference type="InterPro" id="IPR015927">
    <property type="entry name" value="Peptidase_S24_S26A/B/C"/>
</dbReference>
<evidence type="ECO:0000256" key="14">
    <source>
        <dbReference type="SAM" id="Phobius"/>
    </source>
</evidence>
<evidence type="ECO:0000256" key="8">
    <source>
        <dbReference type="ARBA" id="ARBA00022692"/>
    </source>
</evidence>
<comment type="subcellular location">
    <subcellularLocation>
        <location evidence="2">Endoplasmic reticulum membrane</location>
        <topology evidence="2">Single-pass type II membrane protein</topology>
    </subcellularLocation>
</comment>
<keyword evidence="17" id="KW-1185">Reference proteome</keyword>
<dbReference type="InterPro" id="IPR036286">
    <property type="entry name" value="LexA/Signal_pep-like_sf"/>
</dbReference>
<feature type="domain" description="Peptidase S24/S26A/S26B/S26C" evidence="15">
    <location>
        <begin position="47"/>
        <end position="101"/>
    </location>
</feature>
<evidence type="ECO:0000256" key="10">
    <source>
        <dbReference type="ARBA" id="ARBA00022968"/>
    </source>
</evidence>
<dbReference type="InterPro" id="IPR019533">
    <property type="entry name" value="Peptidase_S26"/>
</dbReference>
<comment type="similarity">
    <text evidence="3">Belongs to the peptidase S26B family.</text>
</comment>
<dbReference type="GO" id="GO:0009003">
    <property type="term" value="F:signal peptidase activity"/>
    <property type="evidence" value="ECO:0007669"/>
    <property type="project" value="UniProtKB-EC"/>
</dbReference>
<evidence type="ECO:0000256" key="3">
    <source>
        <dbReference type="ARBA" id="ARBA00011035"/>
    </source>
</evidence>
<dbReference type="NCBIfam" id="TIGR02228">
    <property type="entry name" value="sigpep_I_arch"/>
    <property type="match status" value="1"/>
</dbReference>
<keyword evidence="11 14" id="KW-1133">Transmembrane helix</keyword>
<dbReference type="STRING" id="218851.A0A2G5ENQ4"/>
<dbReference type="OrthoDB" id="10257561at2759"/>
<dbReference type="SUPFAM" id="SSF51306">
    <property type="entry name" value="LexA/Signal peptidase"/>
    <property type="match status" value="1"/>
</dbReference>
<organism evidence="16 17">
    <name type="scientific">Aquilegia coerulea</name>
    <name type="common">Rocky mountain columbine</name>
    <dbReference type="NCBI Taxonomy" id="218851"/>
    <lineage>
        <taxon>Eukaryota</taxon>
        <taxon>Viridiplantae</taxon>
        <taxon>Streptophyta</taxon>
        <taxon>Embryophyta</taxon>
        <taxon>Tracheophyta</taxon>
        <taxon>Spermatophyta</taxon>
        <taxon>Magnoliopsida</taxon>
        <taxon>Ranunculales</taxon>
        <taxon>Ranunculaceae</taxon>
        <taxon>Thalictroideae</taxon>
        <taxon>Aquilegia</taxon>
    </lineage>
</organism>
<proteinExistence type="inferred from homology"/>
<comment type="catalytic activity">
    <reaction evidence="1">
        <text>Cleavage of hydrophobic, N-terminal signal or leader sequences from secreted and periplasmic proteins.</text>
        <dbReference type="EC" id="3.4.21.89"/>
    </reaction>
</comment>
<comment type="function">
    <text evidence="13">Catalytic component of the signal peptidase complex (SPC) which catalyzes the cleavage of N-terminal signal sequences from nascent proteins as they are translocated into the lumen of the endoplasmic reticulum. Specifically cleaves N-terminal signal peptides that contain a hydrophobic alpha-helix (h-region) shorter than 18-20 amino acids.</text>
</comment>
<keyword evidence="10" id="KW-0735">Signal-anchor</keyword>
<dbReference type="PANTHER" id="PTHR10806">
    <property type="entry name" value="SIGNAL PEPTIDASE COMPLEX CATALYTIC SUBUNIT SEC11"/>
    <property type="match status" value="1"/>
</dbReference>
<dbReference type="InterPro" id="IPR001733">
    <property type="entry name" value="Peptidase_S26B"/>
</dbReference>
<keyword evidence="9" id="KW-0378">Hydrolase</keyword>
<evidence type="ECO:0000256" key="2">
    <source>
        <dbReference type="ARBA" id="ARBA00004648"/>
    </source>
</evidence>
<dbReference type="InParanoid" id="A0A2G5ENQ4"/>
<dbReference type="GO" id="GO:0005787">
    <property type="term" value="C:signal peptidase complex"/>
    <property type="evidence" value="ECO:0007669"/>
    <property type="project" value="TreeGrafter"/>
</dbReference>
<dbReference type="PRINTS" id="PR00728">
    <property type="entry name" value="SIGNALPTASE"/>
</dbReference>
<evidence type="ECO:0000313" key="16">
    <source>
        <dbReference type="EMBL" id="PIA57340.1"/>
    </source>
</evidence>
<accession>A0A2G5ENQ4</accession>
<feature type="transmembrane region" description="Helical" evidence="14">
    <location>
        <begin position="20"/>
        <end position="41"/>
    </location>
</feature>
<evidence type="ECO:0000256" key="4">
    <source>
        <dbReference type="ARBA" id="ARBA00013208"/>
    </source>
</evidence>
<name>A0A2G5ENQ4_AQUCA</name>
<evidence type="ECO:0000256" key="11">
    <source>
        <dbReference type="ARBA" id="ARBA00022989"/>
    </source>
</evidence>
<evidence type="ECO:0000256" key="9">
    <source>
        <dbReference type="ARBA" id="ARBA00022801"/>
    </source>
</evidence>